<dbReference type="AlphaFoldDB" id="A0A154QE00"/>
<dbReference type="GO" id="GO:0005886">
    <property type="term" value="C:plasma membrane"/>
    <property type="evidence" value="ECO:0007669"/>
    <property type="project" value="UniProtKB-SubCell"/>
</dbReference>
<dbReference type="STRING" id="416169.RHOFW104T7_00645"/>
<evidence type="ECO:0000256" key="1">
    <source>
        <dbReference type="ARBA" id="ARBA00004533"/>
    </source>
</evidence>
<evidence type="ECO:0000256" key="8">
    <source>
        <dbReference type="ARBA" id="ARBA00022692"/>
    </source>
</evidence>
<dbReference type="GO" id="GO:0006633">
    <property type="term" value="P:fatty acid biosynthetic process"/>
    <property type="evidence" value="ECO:0007669"/>
    <property type="project" value="UniProtKB-UniPathway"/>
</dbReference>
<keyword evidence="10" id="KW-0472">Membrane</keyword>
<evidence type="ECO:0000256" key="12">
    <source>
        <dbReference type="ARBA" id="ARBA00039445"/>
    </source>
</evidence>
<dbReference type="FunFam" id="3.40.47.10:FF:000029">
    <property type="entry name" value="3-oxoacyl-[acyl-carrier-protein] synthase 1"/>
    <property type="match status" value="1"/>
</dbReference>
<evidence type="ECO:0000256" key="13">
    <source>
        <dbReference type="ARBA" id="ARBA00041756"/>
    </source>
</evidence>
<evidence type="ECO:0000256" key="7">
    <source>
        <dbReference type="ARBA" id="ARBA00022679"/>
    </source>
</evidence>
<gene>
    <name evidence="16" type="ORF">RHOFW104T7_00645</name>
</gene>
<evidence type="ECO:0000256" key="10">
    <source>
        <dbReference type="ARBA" id="ARBA00023136"/>
    </source>
</evidence>
<evidence type="ECO:0000256" key="3">
    <source>
        <dbReference type="ARBA" id="ARBA00008467"/>
    </source>
</evidence>
<dbReference type="CDD" id="cd00834">
    <property type="entry name" value="KAS_I_II"/>
    <property type="match status" value="1"/>
</dbReference>
<dbReference type="Proteomes" id="UP000076131">
    <property type="component" value="Unassembled WGS sequence"/>
</dbReference>
<evidence type="ECO:0000256" key="11">
    <source>
        <dbReference type="ARBA" id="ARBA00037576"/>
    </source>
</evidence>
<feature type="domain" description="Ketosynthase family 3 (KS3)" evidence="15">
    <location>
        <begin position="6"/>
        <end position="408"/>
    </location>
</feature>
<keyword evidence="9" id="KW-1133">Transmembrane helix</keyword>
<comment type="subcellular location">
    <subcellularLocation>
        <location evidence="1">Cell inner membrane</location>
    </subcellularLocation>
</comment>
<dbReference type="InterPro" id="IPR014030">
    <property type="entry name" value="Ketoacyl_synth_N"/>
</dbReference>
<dbReference type="GO" id="GO:0004315">
    <property type="term" value="F:3-oxoacyl-[acyl-carrier-protein] synthase activity"/>
    <property type="evidence" value="ECO:0007669"/>
    <property type="project" value="InterPro"/>
</dbReference>
<evidence type="ECO:0000313" key="17">
    <source>
        <dbReference type="Proteomes" id="UP000076131"/>
    </source>
</evidence>
<dbReference type="Pfam" id="PF00109">
    <property type="entry name" value="ketoacyl-synt"/>
    <property type="match status" value="1"/>
</dbReference>
<sequence length="410" mass="42482">MPTVSTRRVVITGMGAISPLGVGAAALWQGLREGRSAIGPLRHVDAGRLRVKVAAQVPESFDPAAHIDERTLPLLDRTSEFALHAAREAVAQSGVDFAGNGLGQRTAVIVGTGVGGETTQDEQSRRLYAENAPRAHPLTIVRLMTNASASQISIAYGLHGPTYAVASACASANHAIIQAAQMIRYGMADAAVTGGTEACLTYGALRAWEAMRVLADDTCRPFSVNRRGLVLGEGTGIFVLESLEHARARGATILAELAGTGMSADASDIVMPSAEGAAAAMQQALQEAELNPGDVDYINAHGTGTQANDVTETRAIRLAFGAHADRLAVSSTKSMHGHALGASGALELVAAIGALRDNVVPPTANLDKADPACDLDYVPNTAREMPVRAVLSNSFAFGGLNAVLALKRAP</sequence>
<organism evidence="16 17">
    <name type="scientific">Rhodanobacter thiooxydans</name>
    <dbReference type="NCBI Taxonomy" id="416169"/>
    <lineage>
        <taxon>Bacteria</taxon>
        <taxon>Pseudomonadati</taxon>
        <taxon>Pseudomonadota</taxon>
        <taxon>Gammaproteobacteria</taxon>
        <taxon>Lysobacterales</taxon>
        <taxon>Rhodanobacteraceae</taxon>
        <taxon>Rhodanobacter</taxon>
    </lineage>
</organism>
<keyword evidence="7 14" id="KW-0808">Transferase</keyword>
<keyword evidence="6" id="KW-0997">Cell inner membrane</keyword>
<evidence type="ECO:0000313" key="16">
    <source>
        <dbReference type="EMBL" id="KZC22450.1"/>
    </source>
</evidence>
<comment type="similarity">
    <text evidence="3 14">Belongs to the thiolase-like superfamily. Beta-ketoacyl-ACP synthases family.</text>
</comment>
<dbReference type="EMBL" id="LVJS01000103">
    <property type="protein sequence ID" value="KZC22450.1"/>
    <property type="molecule type" value="Genomic_DNA"/>
</dbReference>
<keyword evidence="17" id="KW-1185">Reference proteome</keyword>
<dbReference type="PROSITE" id="PS52004">
    <property type="entry name" value="KS3_2"/>
    <property type="match status" value="1"/>
</dbReference>
<evidence type="ECO:0000256" key="2">
    <source>
        <dbReference type="ARBA" id="ARBA00005194"/>
    </source>
</evidence>
<evidence type="ECO:0000256" key="9">
    <source>
        <dbReference type="ARBA" id="ARBA00022989"/>
    </source>
</evidence>
<protein>
    <recommendedName>
        <fullName evidence="12">Nodulation protein E</fullName>
    </recommendedName>
    <alternativeName>
        <fullName evidence="13">Host-specificity of nodulation protein B</fullName>
    </alternativeName>
</protein>
<dbReference type="InterPro" id="IPR020841">
    <property type="entry name" value="PKS_Beta-ketoAc_synthase_dom"/>
</dbReference>
<evidence type="ECO:0000256" key="4">
    <source>
        <dbReference type="ARBA" id="ARBA00022458"/>
    </source>
</evidence>
<reference evidence="16 17" key="1">
    <citation type="journal article" date="2016" name="MBio">
        <title>Lateral Gene Transfer in a Heavy Metal-Contaminated-Groundwater Microbial Community.</title>
        <authorList>
            <person name="Hemme C.L."/>
            <person name="Green S.J."/>
            <person name="Rishishwar L."/>
            <person name="Prakash O."/>
            <person name="Pettenato A."/>
            <person name="Chakraborty R."/>
            <person name="Deutschbauer A.M."/>
            <person name="Van Nostrand J.D."/>
            <person name="Wu L."/>
            <person name="He Z."/>
            <person name="Jordan I.K."/>
            <person name="Hazen T.C."/>
            <person name="Arkin A.P."/>
            <person name="Kostka J.E."/>
            <person name="Zhou J."/>
        </authorList>
    </citation>
    <scope>NUCLEOTIDE SEQUENCE [LARGE SCALE GENOMIC DNA]</scope>
    <source>
        <strain evidence="16 17">FW104-T7</strain>
    </source>
</reference>
<comment type="pathway">
    <text evidence="2">Lipid metabolism; fatty acid biosynthesis.</text>
</comment>
<name>A0A154QE00_9GAMM</name>
<accession>A0A154QE00</accession>
<evidence type="ECO:0000256" key="14">
    <source>
        <dbReference type="RuleBase" id="RU003694"/>
    </source>
</evidence>
<dbReference type="InterPro" id="IPR016039">
    <property type="entry name" value="Thiolase-like"/>
</dbReference>
<dbReference type="Gene3D" id="3.40.47.10">
    <property type="match status" value="2"/>
</dbReference>
<dbReference type="SUPFAM" id="SSF53901">
    <property type="entry name" value="Thiolase-like"/>
    <property type="match status" value="2"/>
</dbReference>
<dbReference type="PROSITE" id="PS00606">
    <property type="entry name" value="KS3_1"/>
    <property type="match status" value="1"/>
</dbReference>
<comment type="caution">
    <text evidence="16">The sequence shown here is derived from an EMBL/GenBank/DDBJ whole genome shotgun (WGS) entry which is preliminary data.</text>
</comment>
<dbReference type="RefSeq" id="WP_008434325.1">
    <property type="nucleotide sequence ID" value="NZ_LVJS01000103.1"/>
</dbReference>
<dbReference type="SMART" id="SM00825">
    <property type="entry name" value="PKS_KS"/>
    <property type="match status" value="1"/>
</dbReference>
<keyword evidence="8" id="KW-0812">Transmembrane</keyword>
<dbReference type="InterPro" id="IPR014031">
    <property type="entry name" value="Ketoacyl_synth_C"/>
</dbReference>
<evidence type="ECO:0000259" key="15">
    <source>
        <dbReference type="PROSITE" id="PS52004"/>
    </source>
</evidence>
<dbReference type="Pfam" id="PF02801">
    <property type="entry name" value="Ketoacyl-synt_C"/>
    <property type="match status" value="1"/>
</dbReference>
<evidence type="ECO:0000256" key="5">
    <source>
        <dbReference type="ARBA" id="ARBA00022475"/>
    </source>
</evidence>
<keyword evidence="5" id="KW-1003">Cell membrane</keyword>
<dbReference type="InterPro" id="IPR018201">
    <property type="entry name" value="Ketoacyl_synth_AS"/>
</dbReference>
<dbReference type="InterPro" id="IPR000794">
    <property type="entry name" value="Beta-ketoacyl_synthase"/>
</dbReference>
<dbReference type="PANTHER" id="PTHR11712">
    <property type="entry name" value="POLYKETIDE SYNTHASE-RELATED"/>
    <property type="match status" value="1"/>
</dbReference>
<evidence type="ECO:0000256" key="6">
    <source>
        <dbReference type="ARBA" id="ARBA00022519"/>
    </source>
</evidence>
<dbReference type="NCBIfam" id="NF005589">
    <property type="entry name" value="PRK07314.1"/>
    <property type="match status" value="1"/>
</dbReference>
<dbReference type="eggNOG" id="COG0304">
    <property type="taxonomic scope" value="Bacteria"/>
</dbReference>
<dbReference type="UniPathway" id="UPA00094"/>
<proteinExistence type="inferred from homology"/>
<comment type="function">
    <text evidence="11">Proposed to synthesize NOD factor fatty acyl chain. Involved in the synthesis of a highly unsaturated fatty acid moiety, which forms part of a lipo-oligosaccharide that is responsible for host specificity.</text>
</comment>
<keyword evidence="4" id="KW-0536">Nodulation</keyword>
<dbReference type="PANTHER" id="PTHR11712:SF352">
    <property type="entry name" value="3-OXOACYL-[ACYL-CARRIER-PROTEIN] SYNTHASE"/>
    <property type="match status" value="1"/>
</dbReference>